<evidence type="ECO:0000313" key="1">
    <source>
        <dbReference type="EMBL" id="MDT0344941.1"/>
    </source>
</evidence>
<keyword evidence="2" id="KW-1185">Reference proteome</keyword>
<evidence type="ECO:0000313" key="2">
    <source>
        <dbReference type="Proteomes" id="UP001183246"/>
    </source>
</evidence>
<name>A0ABU2MTZ1_9ACTN</name>
<comment type="caution">
    <text evidence="1">The sequence shown here is derived from an EMBL/GenBank/DDBJ whole genome shotgun (WGS) entry which is preliminary data.</text>
</comment>
<gene>
    <name evidence="1" type="ORF">RM590_20335</name>
</gene>
<sequence length="186" mass="20558">MACRDRLINDLLNLPALYGDCNRAAGPDVVRVIRKTPRKSATADSINPAAAEIRSAIRTVLASWAGLVADERRLEPPDRDISALARFLSRHVDWLIRHPAAGDAAEEIRNLTRTARNVAYPHNVRRVPIGYCPDGDCDGELVALIRPRGDLLPSEIVCTVSPGHSWPATWWTRLARQIQRSQGESA</sequence>
<dbReference type="EMBL" id="JAVREL010000012">
    <property type="protein sequence ID" value="MDT0344941.1"/>
    <property type="molecule type" value="Genomic_DNA"/>
</dbReference>
<protein>
    <submittedName>
        <fullName evidence="1">Uncharacterized protein</fullName>
    </submittedName>
</protein>
<accession>A0ABU2MTZ1</accession>
<dbReference type="Proteomes" id="UP001183246">
    <property type="component" value="Unassembled WGS sequence"/>
</dbReference>
<dbReference type="RefSeq" id="WP_311706074.1">
    <property type="nucleotide sequence ID" value="NZ_JAVREL010000012.1"/>
</dbReference>
<reference evidence="2" key="1">
    <citation type="submission" date="2023-07" db="EMBL/GenBank/DDBJ databases">
        <title>30 novel species of actinomycetes from the DSMZ collection.</title>
        <authorList>
            <person name="Nouioui I."/>
        </authorList>
    </citation>
    <scope>NUCLEOTIDE SEQUENCE [LARGE SCALE GENOMIC DNA]</scope>
    <source>
        <strain evidence="2">DSM 44938</strain>
    </source>
</reference>
<organism evidence="1 2">
    <name type="scientific">Streptomyces litchfieldiae</name>
    <dbReference type="NCBI Taxonomy" id="3075543"/>
    <lineage>
        <taxon>Bacteria</taxon>
        <taxon>Bacillati</taxon>
        <taxon>Actinomycetota</taxon>
        <taxon>Actinomycetes</taxon>
        <taxon>Kitasatosporales</taxon>
        <taxon>Streptomycetaceae</taxon>
        <taxon>Streptomyces</taxon>
    </lineage>
</organism>
<proteinExistence type="predicted"/>